<protein>
    <submittedName>
        <fullName evidence="4">General stress protein A</fullName>
    </submittedName>
</protein>
<keyword evidence="3" id="KW-0479">Metal-binding</keyword>
<dbReference type="InterPro" id="IPR050748">
    <property type="entry name" value="Glycosyltrans_8_dom-fam"/>
</dbReference>
<organism evidence="4">
    <name type="scientific">Kingella negevensis</name>
    <dbReference type="NCBI Taxonomy" id="1522312"/>
    <lineage>
        <taxon>Bacteria</taxon>
        <taxon>Pseudomonadati</taxon>
        <taxon>Pseudomonadota</taxon>
        <taxon>Betaproteobacteria</taxon>
        <taxon>Neisseriales</taxon>
        <taxon>Neisseriaceae</taxon>
        <taxon>Kingella</taxon>
    </lineage>
</organism>
<dbReference type="InterPro" id="IPR029044">
    <property type="entry name" value="Nucleotide-diphossugar_trans"/>
</dbReference>
<keyword evidence="6" id="KW-1185">Reference proteome</keyword>
<gene>
    <name evidence="4" type="primary">gspA_2</name>
    <name evidence="5" type="ORF">KEBURONENSIS_01277</name>
    <name evidence="4" type="ORF">KEBURONENSIS_01352</name>
</gene>
<dbReference type="EMBL" id="FXUV01000022">
    <property type="protein sequence ID" value="SMQ12452.1"/>
    <property type="molecule type" value="Genomic_DNA"/>
</dbReference>
<dbReference type="PANTHER" id="PTHR13778">
    <property type="entry name" value="GLYCOSYLTRANSFERASE 8 DOMAIN-CONTAINING PROTEIN"/>
    <property type="match status" value="1"/>
</dbReference>
<dbReference type="OrthoDB" id="5672604at2"/>
<dbReference type="EMBL" id="FXUV02000024">
    <property type="protein sequence ID" value="SNB69723.1"/>
    <property type="molecule type" value="Genomic_DNA"/>
</dbReference>
<dbReference type="PANTHER" id="PTHR13778:SF47">
    <property type="entry name" value="LIPOPOLYSACCHARIDE 1,3-GALACTOSYLTRANSFERASE"/>
    <property type="match status" value="1"/>
</dbReference>
<reference evidence="4" key="1">
    <citation type="submission" date="2017-05" db="EMBL/GenBank/DDBJ databases">
        <authorList>
            <person name="Song R."/>
            <person name="Chenine A.L."/>
            <person name="Ruprecht R.M."/>
        </authorList>
    </citation>
    <scope>NUCLEOTIDE SEQUENCE</scope>
    <source>
        <strain evidence="4">Kingella_eburonensis</strain>
    </source>
</reference>
<dbReference type="InterPro" id="IPR002495">
    <property type="entry name" value="Glyco_trans_8"/>
</dbReference>
<evidence type="ECO:0000313" key="5">
    <source>
        <dbReference type="EMBL" id="SNB69723.1"/>
    </source>
</evidence>
<reference evidence="5 6" key="2">
    <citation type="submission" date="2017-06" db="EMBL/GenBank/DDBJ databases">
        <authorList>
            <person name="Kim H.J."/>
            <person name="Triplett B.A."/>
        </authorList>
    </citation>
    <scope>NUCLEOTIDE SEQUENCE [LARGE SCALE GENOMIC DNA]</scope>
    <source>
        <strain evidence="5">Kingella_eburonensis</strain>
    </source>
</reference>
<accession>A0A238HGF5</accession>
<evidence type="ECO:0000256" key="3">
    <source>
        <dbReference type="ARBA" id="ARBA00022723"/>
    </source>
</evidence>
<dbReference type="CDD" id="cd04194">
    <property type="entry name" value="GT8_A4GalT_like"/>
    <property type="match status" value="1"/>
</dbReference>
<evidence type="ECO:0000256" key="1">
    <source>
        <dbReference type="ARBA" id="ARBA00022676"/>
    </source>
</evidence>
<evidence type="ECO:0000313" key="6">
    <source>
        <dbReference type="Proteomes" id="UP000215450"/>
    </source>
</evidence>
<dbReference type="Proteomes" id="UP000215450">
    <property type="component" value="Unassembled WGS sequence"/>
</dbReference>
<keyword evidence="1" id="KW-0328">Glycosyltransferase</keyword>
<dbReference type="RefSeq" id="WP_095062649.1">
    <property type="nucleotide sequence ID" value="NZ_FXUV02000024.1"/>
</dbReference>
<dbReference type="STRING" id="1522312.GCA_900177895_01081"/>
<dbReference type="Pfam" id="PF01501">
    <property type="entry name" value="Glyco_transf_8"/>
    <property type="match status" value="1"/>
</dbReference>
<dbReference type="Gene3D" id="3.90.550.10">
    <property type="entry name" value="Spore Coat Polysaccharide Biosynthesis Protein SpsA, Chain A"/>
    <property type="match status" value="1"/>
</dbReference>
<dbReference type="AlphaFoldDB" id="A0A238HGF5"/>
<evidence type="ECO:0000313" key="4">
    <source>
        <dbReference type="EMBL" id="SMQ12452.1"/>
    </source>
</evidence>
<name>A0A238HGF5_9NEIS</name>
<sequence>MSQPTNQIMHIALTADARYIEPLETVLKSVMCCHRHVHFHLIYHNQYDEQWFAQINRSLKLLNSHIHSVLINNELFAQLRSGVGLPESSFYRMAIPQLIEADRVLYLDFDVVVRLPLNTFYWQDFPGCLTVAVPDMFLMHPDIERAILPHLSNYFNSGVLLMNVALWRETQFTQHLTQVMAAHPHCKNGDQDILNIALDGKWQPEKIGYNYQTHVLARFVEQHAYHYLGESTYCPNEQLAIVHFSGQPKPWNDPTAFYAPLYQQYHQMTWETVISTNAQFFQAASNMPEN</sequence>
<dbReference type="SUPFAM" id="SSF53448">
    <property type="entry name" value="Nucleotide-diphospho-sugar transferases"/>
    <property type="match status" value="1"/>
</dbReference>
<proteinExistence type="predicted"/>
<dbReference type="GO" id="GO:0016757">
    <property type="term" value="F:glycosyltransferase activity"/>
    <property type="evidence" value="ECO:0007669"/>
    <property type="project" value="UniProtKB-KW"/>
</dbReference>
<evidence type="ECO:0000256" key="2">
    <source>
        <dbReference type="ARBA" id="ARBA00022679"/>
    </source>
</evidence>
<dbReference type="GO" id="GO:0046872">
    <property type="term" value="F:metal ion binding"/>
    <property type="evidence" value="ECO:0007669"/>
    <property type="project" value="UniProtKB-KW"/>
</dbReference>
<keyword evidence="2" id="KW-0808">Transferase</keyword>